<gene>
    <name evidence="2" type="primary">cowN</name>
    <name evidence="3" type="ORF">SAMN03080615_02446</name>
</gene>
<dbReference type="HAMAP" id="MF_02117">
    <property type="entry name" value="CowN"/>
    <property type="match status" value="1"/>
</dbReference>
<name>A0A1H9I5S0_9GAMM</name>
<dbReference type="Proteomes" id="UP000198749">
    <property type="component" value="Unassembled WGS sequence"/>
</dbReference>
<organism evidence="3 4">
    <name type="scientific">Amphritea atlantica</name>
    <dbReference type="NCBI Taxonomy" id="355243"/>
    <lineage>
        <taxon>Bacteria</taxon>
        <taxon>Pseudomonadati</taxon>
        <taxon>Pseudomonadota</taxon>
        <taxon>Gammaproteobacteria</taxon>
        <taxon>Oceanospirillales</taxon>
        <taxon>Oceanospirillaceae</taxon>
        <taxon>Amphritea</taxon>
    </lineage>
</organism>
<protein>
    <recommendedName>
        <fullName evidence="2">N(2)-fixation sustaining protein CowN</fullName>
    </recommendedName>
    <alternativeName>
        <fullName evidence="2">CO weal-nitrogenase</fullName>
    </alternativeName>
</protein>
<comment type="similarity">
    <text evidence="2">Belongs to the CowN family.</text>
</comment>
<keyword evidence="4" id="KW-1185">Reference proteome</keyword>
<dbReference type="GO" id="GO:0009399">
    <property type="term" value="P:nitrogen fixation"/>
    <property type="evidence" value="ECO:0007669"/>
    <property type="project" value="UniProtKB-UniRule"/>
</dbReference>
<accession>A0A1H9I5S0</accession>
<dbReference type="NCBIfam" id="NF033689">
    <property type="entry name" value="N2Fix_CO_CowN"/>
    <property type="match status" value="1"/>
</dbReference>
<evidence type="ECO:0000313" key="3">
    <source>
        <dbReference type="EMBL" id="SEQ69862.1"/>
    </source>
</evidence>
<evidence type="ECO:0000313" key="4">
    <source>
        <dbReference type="Proteomes" id="UP000198749"/>
    </source>
</evidence>
<dbReference type="InterPro" id="IPR024899">
    <property type="entry name" value="CowN"/>
</dbReference>
<evidence type="ECO:0000256" key="2">
    <source>
        <dbReference type="HAMAP-Rule" id="MF_02117"/>
    </source>
</evidence>
<comment type="function">
    <text evidence="2">Is required to sustain N(2)-dependent growth in the presence of low levels of carbon monoxide (CO). Probably acts by protecting the N(2) fixation ability of the nitrogenase complex, which is inactivated in the presence of CO.</text>
</comment>
<dbReference type="EMBL" id="FOGB01000006">
    <property type="protein sequence ID" value="SEQ69862.1"/>
    <property type="molecule type" value="Genomic_DNA"/>
</dbReference>
<dbReference type="OrthoDB" id="7689335at2"/>
<proteinExistence type="inferred from homology"/>
<dbReference type="Pfam" id="PF20543">
    <property type="entry name" value="CowN"/>
    <property type="match status" value="1"/>
</dbReference>
<reference evidence="4" key="1">
    <citation type="submission" date="2016-10" db="EMBL/GenBank/DDBJ databases">
        <authorList>
            <person name="Varghese N."/>
            <person name="Submissions S."/>
        </authorList>
    </citation>
    <scope>NUCLEOTIDE SEQUENCE [LARGE SCALE GENOMIC DNA]</scope>
    <source>
        <strain evidence="4">DSM 18887</strain>
    </source>
</reference>
<dbReference type="RefSeq" id="WP_091358482.1">
    <property type="nucleotide sequence ID" value="NZ_AP025284.1"/>
</dbReference>
<sequence>MGQADNTDRYVSFCGIECDRWADELHKKLQTILNCDGNEQWQRYFSMKLEEQTRMKHDNLFFIGAQMNNLYSFFEEHDDPQALQLLWKLEQECC</sequence>
<keyword evidence="1 2" id="KW-0535">Nitrogen fixation</keyword>
<dbReference type="AlphaFoldDB" id="A0A1H9I5S0"/>
<evidence type="ECO:0000256" key="1">
    <source>
        <dbReference type="ARBA" id="ARBA00023231"/>
    </source>
</evidence>